<sequence>MDLELKGEVKDRRGSCIGWGYGCSRVLMVVYRNGSRNGGVDCVRACVAGSGRCRCYGSDHCVAGSGGGRADVVGGCIGGFDSVLVERILIM</sequence>
<reference evidence="1" key="1">
    <citation type="submission" date="2023-08" db="EMBL/GenBank/DDBJ databases">
        <authorList>
            <person name="Alioto T."/>
            <person name="Alioto T."/>
            <person name="Gomez Garrido J."/>
        </authorList>
    </citation>
    <scope>NUCLEOTIDE SEQUENCE</scope>
</reference>
<dbReference type="Proteomes" id="UP001162480">
    <property type="component" value="Chromosome 15"/>
</dbReference>
<keyword evidence="2" id="KW-1185">Reference proteome</keyword>
<gene>
    <name evidence="1" type="ORF">OCTVUL_1B029287</name>
</gene>
<proteinExistence type="predicted"/>
<protein>
    <submittedName>
        <fullName evidence="1">Uncharacterized protein</fullName>
    </submittedName>
</protein>
<evidence type="ECO:0000313" key="2">
    <source>
        <dbReference type="Proteomes" id="UP001162480"/>
    </source>
</evidence>
<accession>A0AA36FD87</accession>
<name>A0AA36FD87_OCTVU</name>
<evidence type="ECO:0000313" key="1">
    <source>
        <dbReference type="EMBL" id="CAI9733925.1"/>
    </source>
</evidence>
<dbReference type="AlphaFoldDB" id="A0AA36FD87"/>
<dbReference type="EMBL" id="OX597828">
    <property type="protein sequence ID" value="CAI9733925.1"/>
    <property type="molecule type" value="Genomic_DNA"/>
</dbReference>
<organism evidence="1 2">
    <name type="scientific">Octopus vulgaris</name>
    <name type="common">Common octopus</name>
    <dbReference type="NCBI Taxonomy" id="6645"/>
    <lineage>
        <taxon>Eukaryota</taxon>
        <taxon>Metazoa</taxon>
        <taxon>Spiralia</taxon>
        <taxon>Lophotrochozoa</taxon>
        <taxon>Mollusca</taxon>
        <taxon>Cephalopoda</taxon>
        <taxon>Coleoidea</taxon>
        <taxon>Octopodiformes</taxon>
        <taxon>Octopoda</taxon>
        <taxon>Incirrata</taxon>
        <taxon>Octopodidae</taxon>
        <taxon>Octopus</taxon>
    </lineage>
</organism>